<dbReference type="CDD" id="cd02440">
    <property type="entry name" value="AdoMet_MTases"/>
    <property type="match status" value="1"/>
</dbReference>
<dbReference type="OrthoDB" id="529367at2759"/>
<evidence type="ECO:0000313" key="3">
    <source>
        <dbReference type="Proteomes" id="UP001149074"/>
    </source>
</evidence>
<organism evidence="2 3">
    <name type="scientific">Penicillium argentinense</name>
    <dbReference type="NCBI Taxonomy" id="1131581"/>
    <lineage>
        <taxon>Eukaryota</taxon>
        <taxon>Fungi</taxon>
        <taxon>Dikarya</taxon>
        <taxon>Ascomycota</taxon>
        <taxon>Pezizomycotina</taxon>
        <taxon>Eurotiomycetes</taxon>
        <taxon>Eurotiomycetidae</taxon>
        <taxon>Eurotiales</taxon>
        <taxon>Aspergillaceae</taxon>
        <taxon>Penicillium</taxon>
    </lineage>
</organism>
<feature type="region of interest" description="Disordered" evidence="1">
    <location>
        <begin position="346"/>
        <end position="366"/>
    </location>
</feature>
<dbReference type="EMBL" id="JAPQKI010000009">
    <property type="protein sequence ID" value="KAJ5090332.1"/>
    <property type="molecule type" value="Genomic_DNA"/>
</dbReference>
<dbReference type="PANTHER" id="PTHR43591:SF105">
    <property type="entry name" value="METHYLTRANSFERASE DOMAIN-CONTAINING PROTEIN-RELATED"/>
    <property type="match status" value="1"/>
</dbReference>
<dbReference type="SUPFAM" id="SSF53335">
    <property type="entry name" value="S-adenosyl-L-methionine-dependent methyltransferases"/>
    <property type="match status" value="1"/>
</dbReference>
<accession>A0A9W9K331</accession>
<dbReference type="AlphaFoldDB" id="A0A9W9K331"/>
<dbReference type="InterPro" id="IPR029063">
    <property type="entry name" value="SAM-dependent_MTases_sf"/>
</dbReference>
<comment type="caution">
    <text evidence="2">The sequence shown here is derived from an EMBL/GenBank/DDBJ whole genome shotgun (WGS) entry which is preliminary data.</text>
</comment>
<dbReference type="PANTHER" id="PTHR43591">
    <property type="entry name" value="METHYLTRANSFERASE"/>
    <property type="match status" value="1"/>
</dbReference>
<protein>
    <submittedName>
        <fullName evidence="2">Uncharacterized protein</fullName>
    </submittedName>
</protein>
<reference evidence="2" key="2">
    <citation type="journal article" date="2023" name="IMA Fungus">
        <title>Comparative genomic study of the Penicillium genus elucidates a diverse pangenome and 15 lateral gene transfer events.</title>
        <authorList>
            <person name="Petersen C."/>
            <person name="Sorensen T."/>
            <person name="Nielsen M.R."/>
            <person name="Sondergaard T.E."/>
            <person name="Sorensen J.L."/>
            <person name="Fitzpatrick D.A."/>
            <person name="Frisvad J.C."/>
            <person name="Nielsen K.L."/>
        </authorList>
    </citation>
    <scope>NUCLEOTIDE SEQUENCE</scope>
    <source>
        <strain evidence="2">IBT 30761</strain>
    </source>
</reference>
<dbReference type="GO" id="GO:0008168">
    <property type="term" value="F:methyltransferase activity"/>
    <property type="evidence" value="ECO:0007669"/>
    <property type="project" value="TreeGrafter"/>
</dbReference>
<keyword evidence="3" id="KW-1185">Reference proteome</keyword>
<reference evidence="2" key="1">
    <citation type="submission" date="2022-11" db="EMBL/GenBank/DDBJ databases">
        <authorList>
            <person name="Petersen C."/>
        </authorList>
    </citation>
    <scope>NUCLEOTIDE SEQUENCE</scope>
    <source>
        <strain evidence="2">IBT 30761</strain>
    </source>
</reference>
<dbReference type="GeneID" id="81360486"/>
<dbReference type="Gene3D" id="3.40.50.150">
    <property type="entry name" value="Vaccinia Virus protein VP39"/>
    <property type="match status" value="1"/>
</dbReference>
<evidence type="ECO:0000256" key="1">
    <source>
        <dbReference type="SAM" id="MobiDB-lite"/>
    </source>
</evidence>
<proteinExistence type="predicted"/>
<dbReference type="Proteomes" id="UP001149074">
    <property type="component" value="Unassembled WGS sequence"/>
</dbReference>
<sequence length="366" mass="42235">MADLSISDGVSIDVDPDFYENDSAYGGEEWVSLRDTTSIKSSIYRGMMENGRRYQSLRNKEYILPSDEQQFDAYEAGHLVDLILDSERENPLFRAPCGDDKEAPLHILDIGTGMGTWAIDVADMFPNSIVRGVDLYPPPITWMPPNCTIEVDDVLQEWTWREPFDLIRMRNMIGSFDAIEWDRVYQQCYDNLKPGGWIEQYEVGPFVECDDGSLPPDSVLAKWGPNIRECGERAGRSCEVIYTMVQSIRDKGFVDMHEKNYKWPIGPWAKHQKFKEAGLLNYEHWMSGIEGWCMWLLTKHGAPKPWKKEEVYVYCARMRSEIKNPVYHTYHRAKRIWARKPFPGEVVQDSEKVAPSSSPKRPESVG</sequence>
<gene>
    <name evidence="2" type="ORF">N7532_009016</name>
</gene>
<evidence type="ECO:0000313" key="2">
    <source>
        <dbReference type="EMBL" id="KAJ5090332.1"/>
    </source>
</evidence>
<name>A0A9W9K331_9EURO</name>
<dbReference type="Pfam" id="PF13489">
    <property type="entry name" value="Methyltransf_23"/>
    <property type="match status" value="1"/>
</dbReference>
<dbReference type="RefSeq" id="XP_056472313.1">
    <property type="nucleotide sequence ID" value="XM_056621507.1"/>
</dbReference>